<feature type="chain" id="PRO_5005466155" description="Tryptophan synthase alpha chain" evidence="1">
    <location>
        <begin position="26"/>
        <end position="396"/>
    </location>
</feature>
<keyword evidence="3" id="KW-1185">Reference proteome</keyword>
<feature type="signal peptide" evidence="1">
    <location>
        <begin position="1"/>
        <end position="25"/>
    </location>
</feature>
<evidence type="ECO:0000256" key="1">
    <source>
        <dbReference type="SAM" id="SignalP"/>
    </source>
</evidence>
<name>A0A0K1PQH6_9BACT</name>
<evidence type="ECO:0008006" key="4">
    <source>
        <dbReference type="Google" id="ProtNLM"/>
    </source>
</evidence>
<organism evidence="2 3">
    <name type="scientific">Labilithrix luteola</name>
    <dbReference type="NCBI Taxonomy" id="1391654"/>
    <lineage>
        <taxon>Bacteria</taxon>
        <taxon>Pseudomonadati</taxon>
        <taxon>Myxococcota</taxon>
        <taxon>Polyangia</taxon>
        <taxon>Polyangiales</taxon>
        <taxon>Labilitrichaceae</taxon>
        <taxon>Labilithrix</taxon>
    </lineage>
</organism>
<keyword evidence="1" id="KW-0732">Signal</keyword>
<dbReference type="EMBL" id="CP012333">
    <property type="protein sequence ID" value="AKU95641.1"/>
    <property type="molecule type" value="Genomic_DNA"/>
</dbReference>
<dbReference type="STRING" id="1391654.AKJ09_02305"/>
<gene>
    <name evidence="2" type="ORF">AKJ09_02305</name>
</gene>
<dbReference type="KEGG" id="llu:AKJ09_02305"/>
<sequence>MRCRILGAISALVLLCIVATSCSRAESLGRGFGKDDPTNGIIPAEAGTTPQDASDLLSYCPSDHCPAGHTTCSNSLFTCDVDLRTDPNNCGECGNACPAQTRREKYSCFEGRCVMACQTDIALDCDGIPDNGCEVDLPNNDNCGGCGLKCPADKPCIERTLHANDFGCGCTAGEIYCPGPLEVCVDPTNNDSSCGACNNACPPEGDGSERPANMYFGCEDNQCGALKCIAGYGDCDGRRDNGCELYLTDDDNCGACGNKCSNGASCRLNPSMVPECMCPSGQTFCEAFCAEPPCGYCADFSSDSENCGGCGSMCRFDIPNANEACVYGKCERSCKLGWSDCNGNRDDGCETNIFADPKNCGACGKVCDGIAGQACVDGECMVEPCGPQQDAGGPTR</sequence>
<proteinExistence type="predicted"/>
<reference evidence="2 3" key="1">
    <citation type="submission" date="2015-08" db="EMBL/GenBank/DDBJ databases">
        <authorList>
            <person name="Babu N.S."/>
            <person name="Beckwith C.J."/>
            <person name="Beseler K.G."/>
            <person name="Brison A."/>
            <person name="Carone J.V."/>
            <person name="Caskin T.P."/>
            <person name="Diamond M."/>
            <person name="Durham M.E."/>
            <person name="Foxe J.M."/>
            <person name="Go M."/>
            <person name="Henderson B.A."/>
            <person name="Jones I.B."/>
            <person name="McGettigan J.A."/>
            <person name="Micheletti S.J."/>
            <person name="Nasrallah M.E."/>
            <person name="Ortiz D."/>
            <person name="Piller C.R."/>
            <person name="Privatt S.R."/>
            <person name="Schneider S.L."/>
            <person name="Sharp S."/>
            <person name="Smith T.C."/>
            <person name="Stanton J.D."/>
            <person name="Ullery H.E."/>
            <person name="Wilson R.J."/>
            <person name="Serrano M.G."/>
            <person name="Buck G."/>
            <person name="Lee V."/>
            <person name="Wang Y."/>
            <person name="Carvalho R."/>
            <person name="Voegtly L."/>
            <person name="Shi R."/>
            <person name="Duckworth R."/>
            <person name="Johnson A."/>
            <person name="Loviza R."/>
            <person name="Walstead R."/>
            <person name="Shah Z."/>
            <person name="Kiflezghi M."/>
            <person name="Wade K."/>
            <person name="Ball S.L."/>
            <person name="Bradley K.W."/>
            <person name="Asai D.J."/>
            <person name="Bowman C.A."/>
            <person name="Russell D.A."/>
            <person name="Pope W.H."/>
            <person name="Jacobs-Sera D."/>
            <person name="Hendrix R.W."/>
            <person name="Hatfull G.F."/>
        </authorList>
    </citation>
    <scope>NUCLEOTIDE SEQUENCE [LARGE SCALE GENOMIC DNA]</scope>
    <source>
        <strain evidence="2 3">DSM 27648</strain>
    </source>
</reference>
<protein>
    <recommendedName>
        <fullName evidence="4">Tryptophan synthase alpha chain</fullName>
    </recommendedName>
</protein>
<dbReference type="AlphaFoldDB" id="A0A0K1PQH6"/>
<dbReference type="OrthoDB" id="5492401at2"/>
<accession>A0A0K1PQH6</accession>
<dbReference type="Proteomes" id="UP000064967">
    <property type="component" value="Chromosome"/>
</dbReference>
<evidence type="ECO:0000313" key="3">
    <source>
        <dbReference type="Proteomes" id="UP000064967"/>
    </source>
</evidence>
<dbReference type="RefSeq" id="WP_146647053.1">
    <property type="nucleotide sequence ID" value="NZ_CP012333.1"/>
</dbReference>
<evidence type="ECO:0000313" key="2">
    <source>
        <dbReference type="EMBL" id="AKU95641.1"/>
    </source>
</evidence>
<dbReference type="PROSITE" id="PS51257">
    <property type="entry name" value="PROKAR_LIPOPROTEIN"/>
    <property type="match status" value="1"/>
</dbReference>